<protein>
    <submittedName>
        <fullName evidence="3">Uncharacterized protein</fullName>
    </submittedName>
</protein>
<dbReference type="Proteomes" id="UP000238392">
    <property type="component" value="Unassembled WGS sequence"/>
</dbReference>
<keyword evidence="4" id="KW-1185">Reference proteome</keyword>
<gene>
    <name evidence="3" type="ORF">CLV74_10124</name>
</gene>
<feature type="transmembrane region" description="Helical" evidence="2">
    <location>
        <begin position="52"/>
        <end position="72"/>
    </location>
</feature>
<proteinExistence type="predicted"/>
<dbReference type="EMBL" id="PVTQ01000001">
    <property type="protein sequence ID" value="PRY93895.1"/>
    <property type="molecule type" value="Genomic_DNA"/>
</dbReference>
<comment type="caution">
    <text evidence="3">The sequence shown here is derived from an EMBL/GenBank/DDBJ whole genome shotgun (WGS) entry which is preliminary data.</text>
</comment>
<sequence>MPFGFVSSDPFSTLYSLQNAAGLVFLAFLPALMWLISPLMQRGAGSGILEGTAILPPLAFFTGGSILILKAVKKISPIPSLNDLDDDVVAPTRASLRLAFAAASGQHVADFTRINKGLPQAGSARKPNSGRAGNVRLCD</sequence>
<keyword evidence="2" id="KW-0472">Membrane</keyword>
<evidence type="ECO:0000313" key="4">
    <source>
        <dbReference type="Proteomes" id="UP000238392"/>
    </source>
</evidence>
<organism evidence="3 4">
    <name type="scientific">Donghicola tyrosinivorans</name>
    <dbReference type="NCBI Taxonomy" id="1652492"/>
    <lineage>
        <taxon>Bacteria</taxon>
        <taxon>Pseudomonadati</taxon>
        <taxon>Pseudomonadota</taxon>
        <taxon>Alphaproteobacteria</taxon>
        <taxon>Rhodobacterales</taxon>
        <taxon>Roseobacteraceae</taxon>
        <taxon>Donghicola</taxon>
    </lineage>
</organism>
<dbReference type="AlphaFoldDB" id="A0A2T0X4Q9"/>
<feature type="transmembrane region" description="Helical" evidence="2">
    <location>
        <begin position="20"/>
        <end position="40"/>
    </location>
</feature>
<feature type="region of interest" description="Disordered" evidence="1">
    <location>
        <begin position="119"/>
        <end position="139"/>
    </location>
</feature>
<reference evidence="3 4" key="1">
    <citation type="submission" date="2018-03" db="EMBL/GenBank/DDBJ databases">
        <title>Genomic Encyclopedia of Archaeal and Bacterial Type Strains, Phase II (KMG-II): from individual species to whole genera.</title>
        <authorList>
            <person name="Goeker M."/>
        </authorList>
    </citation>
    <scope>NUCLEOTIDE SEQUENCE [LARGE SCALE GENOMIC DNA]</scope>
    <source>
        <strain evidence="3 4">DSM 100212</strain>
    </source>
</reference>
<keyword evidence="2" id="KW-1133">Transmembrane helix</keyword>
<dbReference type="RefSeq" id="WP_106262188.1">
    <property type="nucleotide sequence ID" value="NZ_PVTQ01000001.1"/>
</dbReference>
<keyword evidence="2" id="KW-0812">Transmembrane</keyword>
<accession>A0A2T0X4Q9</accession>
<evidence type="ECO:0000256" key="1">
    <source>
        <dbReference type="SAM" id="MobiDB-lite"/>
    </source>
</evidence>
<evidence type="ECO:0000313" key="3">
    <source>
        <dbReference type="EMBL" id="PRY93895.1"/>
    </source>
</evidence>
<evidence type="ECO:0000256" key="2">
    <source>
        <dbReference type="SAM" id="Phobius"/>
    </source>
</evidence>
<name>A0A2T0X4Q9_9RHOB</name>